<dbReference type="HOGENOM" id="CLU_121899_0_0_7"/>
<dbReference type="KEGG" id="dal:Dalk_0968"/>
<evidence type="ECO:0000313" key="2">
    <source>
        <dbReference type="EMBL" id="ACL02671.1"/>
    </source>
</evidence>
<dbReference type="RefSeq" id="WP_012610109.1">
    <property type="nucleotide sequence ID" value="NC_011768.1"/>
</dbReference>
<sequence>MVNCPLCQAGLKPAVFNTGGPEPCPLCDAKIQVEVFPALTRPEEEVLRSEALVDDQAGCFFHPGKKAVRVCDVCGRFICALCDLHINGDHLCPQCLETGKKKGSIESLDLNRMRWDKLALLIAVVSYITSVFSGFFALLTMFIIFKYWNAPRSITGNTRVRFIIAFLIAISQFALTLFFFYSIFNGLD</sequence>
<organism evidence="2 3">
    <name type="scientific">Desulfatibacillum aliphaticivorans</name>
    <dbReference type="NCBI Taxonomy" id="218208"/>
    <lineage>
        <taxon>Bacteria</taxon>
        <taxon>Pseudomonadati</taxon>
        <taxon>Thermodesulfobacteriota</taxon>
        <taxon>Desulfobacteria</taxon>
        <taxon>Desulfobacterales</taxon>
        <taxon>Desulfatibacillaceae</taxon>
        <taxon>Desulfatibacillum</taxon>
    </lineage>
</organism>
<gene>
    <name evidence="2" type="ordered locus">Dalk_0968</name>
</gene>
<evidence type="ECO:0008006" key="4">
    <source>
        <dbReference type="Google" id="ProtNLM"/>
    </source>
</evidence>
<feature type="transmembrane region" description="Helical" evidence="1">
    <location>
        <begin position="118"/>
        <end position="148"/>
    </location>
</feature>
<keyword evidence="1" id="KW-0472">Membrane</keyword>
<dbReference type="Proteomes" id="UP000000739">
    <property type="component" value="Chromosome"/>
</dbReference>
<proteinExistence type="predicted"/>
<keyword evidence="1" id="KW-1133">Transmembrane helix</keyword>
<dbReference type="eggNOG" id="ENOG50336RY">
    <property type="taxonomic scope" value="Bacteria"/>
</dbReference>
<reference evidence="2 3" key="1">
    <citation type="journal article" date="2012" name="Environ. Microbiol.">
        <title>The genome sequence of Desulfatibacillum alkenivorans AK-01: a blueprint for anaerobic alkane oxidation.</title>
        <authorList>
            <person name="Callaghan A.V."/>
            <person name="Morris B.E."/>
            <person name="Pereira I.A."/>
            <person name="McInerney M.J."/>
            <person name="Austin R.N."/>
            <person name="Groves J.T."/>
            <person name="Kukor J.J."/>
            <person name="Suflita J.M."/>
            <person name="Young L.Y."/>
            <person name="Zylstra G.J."/>
            <person name="Wawrik B."/>
        </authorList>
    </citation>
    <scope>NUCLEOTIDE SEQUENCE [LARGE SCALE GENOMIC DNA]</scope>
    <source>
        <strain evidence="2 3">AK-01</strain>
    </source>
</reference>
<protein>
    <recommendedName>
        <fullName evidence="4">B box-type domain-containing protein</fullName>
    </recommendedName>
</protein>
<evidence type="ECO:0000256" key="1">
    <source>
        <dbReference type="SAM" id="Phobius"/>
    </source>
</evidence>
<keyword evidence="1" id="KW-0812">Transmembrane</keyword>
<name>B8FIA4_DESAL</name>
<accession>B8FIA4</accession>
<evidence type="ECO:0000313" key="3">
    <source>
        <dbReference type="Proteomes" id="UP000000739"/>
    </source>
</evidence>
<keyword evidence="3" id="KW-1185">Reference proteome</keyword>
<feature type="transmembrane region" description="Helical" evidence="1">
    <location>
        <begin position="160"/>
        <end position="184"/>
    </location>
</feature>
<dbReference type="AlphaFoldDB" id="B8FIA4"/>
<dbReference type="EMBL" id="CP001322">
    <property type="protein sequence ID" value="ACL02671.1"/>
    <property type="molecule type" value="Genomic_DNA"/>
</dbReference>